<evidence type="ECO:0000313" key="2">
    <source>
        <dbReference type="Proteomes" id="UP000464468"/>
    </source>
</evidence>
<proteinExistence type="predicted"/>
<dbReference type="AlphaFoldDB" id="A0A7Z2S5S5"/>
<protein>
    <submittedName>
        <fullName evidence="1">Uncharacterized protein</fullName>
    </submittedName>
</protein>
<dbReference type="EMBL" id="CP047895">
    <property type="protein sequence ID" value="QHL91455.1"/>
    <property type="molecule type" value="Genomic_DNA"/>
</dbReference>
<name>A0A7Z2S5S5_9SPHN</name>
<dbReference type="KEGG" id="schy:GVO57_12355"/>
<gene>
    <name evidence="1" type="ORF">GVO57_12355</name>
</gene>
<keyword evidence="2" id="KW-1185">Reference proteome</keyword>
<reference evidence="1 2" key="1">
    <citation type="submission" date="2020-01" db="EMBL/GenBank/DDBJ databases">
        <title>Sphingomonas sp. C33 whole genome sequece.</title>
        <authorList>
            <person name="Park C."/>
        </authorList>
    </citation>
    <scope>NUCLEOTIDE SEQUENCE [LARGE SCALE GENOMIC DNA]</scope>
    <source>
        <strain evidence="1 2">C33</strain>
    </source>
</reference>
<evidence type="ECO:0000313" key="1">
    <source>
        <dbReference type="EMBL" id="QHL91455.1"/>
    </source>
</evidence>
<dbReference type="Proteomes" id="UP000464468">
    <property type="component" value="Chromosome"/>
</dbReference>
<organism evidence="1 2">
    <name type="scientific">Sphingomonas changnyeongensis</name>
    <dbReference type="NCBI Taxonomy" id="2698679"/>
    <lineage>
        <taxon>Bacteria</taxon>
        <taxon>Pseudomonadati</taxon>
        <taxon>Pseudomonadota</taxon>
        <taxon>Alphaproteobacteria</taxon>
        <taxon>Sphingomonadales</taxon>
        <taxon>Sphingomonadaceae</taxon>
        <taxon>Sphingomonas</taxon>
    </lineage>
</organism>
<sequence length="49" mass="5498">MESNLRYYARRAAMEAAAAAKAVTPEAQMRRQALAERYAAKLRELSLQA</sequence>
<accession>A0A7Z2S5S5</accession>
<dbReference type="RefSeq" id="WP_160593431.1">
    <property type="nucleotide sequence ID" value="NZ_CP047895.1"/>
</dbReference>